<evidence type="ECO:0000256" key="1">
    <source>
        <dbReference type="ARBA" id="ARBA00001947"/>
    </source>
</evidence>
<accession>A0ABP0C1Z9</accession>
<reference evidence="9 10" key="1">
    <citation type="submission" date="2024-01" db="EMBL/GenBank/DDBJ databases">
        <authorList>
            <person name="Allen C."/>
            <person name="Tagirdzhanova G."/>
        </authorList>
    </citation>
    <scope>NUCLEOTIDE SEQUENCE [LARGE SCALE GENOMIC DNA]</scope>
</reference>
<evidence type="ECO:0000259" key="7">
    <source>
        <dbReference type="Pfam" id="PF00107"/>
    </source>
</evidence>
<keyword evidence="4 6" id="KW-0862">Zinc</keyword>
<evidence type="ECO:0000256" key="3">
    <source>
        <dbReference type="ARBA" id="ARBA00022723"/>
    </source>
</evidence>
<feature type="domain" description="Alcohol dehydrogenase-like C-terminal" evidence="7">
    <location>
        <begin position="171"/>
        <end position="292"/>
    </location>
</feature>
<keyword evidence="5" id="KW-0560">Oxidoreductase</keyword>
<proteinExistence type="inferred from homology"/>
<feature type="domain" description="Alcohol dehydrogenase-like N-terminal" evidence="8">
    <location>
        <begin position="28"/>
        <end position="132"/>
    </location>
</feature>
<dbReference type="InterPro" id="IPR011032">
    <property type="entry name" value="GroES-like_sf"/>
</dbReference>
<comment type="cofactor">
    <cofactor evidence="1 6">
        <name>Zn(2+)</name>
        <dbReference type="ChEBI" id="CHEBI:29105"/>
    </cofactor>
</comment>
<sequence>MDGEKRNYLAGTPSGALERRSATIALGPLEVLVRITHSGVCGTDAHDRTANCGLGHEGVGLVERIGSAVTAVEAGARQVLTTAQSCGHCAECIAGYRHYCHRSVGQKYGAEEHGTFCDYAVRHQDYVNPIPDTLESKHAAPLVCAGITVYEALLAANTQSRDRVGVFGLGGLGHLAVMYARAMGCAVSVFSGSADKKEDASQLGADEFHVVNKTSKPPAVNNVNVLLLCGGDITDIGLFLPLLARRARIVPVVIQTKPLTIPYMEFILPGHRLISSLGATRENEQEALRFAARHSLQPWIQEYPFTEAGLTSAFAALDDGAIRYRAVLSKELGNAFSV</sequence>
<dbReference type="PANTHER" id="PTHR42940">
    <property type="entry name" value="ALCOHOL DEHYDROGENASE 1-RELATED"/>
    <property type="match status" value="1"/>
</dbReference>
<dbReference type="SUPFAM" id="SSF51735">
    <property type="entry name" value="NAD(P)-binding Rossmann-fold domains"/>
    <property type="match status" value="1"/>
</dbReference>
<name>A0ABP0C1Z9_9PEZI</name>
<dbReference type="Pfam" id="PF08240">
    <property type="entry name" value="ADH_N"/>
    <property type="match status" value="1"/>
</dbReference>
<dbReference type="Pfam" id="PF00107">
    <property type="entry name" value="ADH_zinc_N"/>
    <property type="match status" value="1"/>
</dbReference>
<dbReference type="Proteomes" id="UP001642405">
    <property type="component" value="Unassembled WGS sequence"/>
</dbReference>
<evidence type="ECO:0000313" key="10">
    <source>
        <dbReference type="Proteomes" id="UP001642405"/>
    </source>
</evidence>
<organism evidence="9 10">
    <name type="scientific">Sporothrix curviconia</name>
    <dbReference type="NCBI Taxonomy" id="1260050"/>
    <lineage>
        <taxon>Eukaryota</taxon>
        <taxon>Fungi</taxon>
        <taxon>Dikarya</taxon>
        <taxon>Ascomycota</taxon>
        <taxon>Pezizomycotina</taxon>
        <taxon>Sordariomycetes</taxon>
        <taxon>Sordariomycetidae</taxon>
        <taxon>Ophiostomatales</taxon>
        <taxon>Ophiostomataceae</taxon>
        <taxon>Sporothrix</taxon>
    </lineage>
</organism>
<dbReference type="SUPFAM" id="SSF50129">
    <property type="entry name" value="GroES-like"/>
    <property type="match status" value="1"/>
</dbReference>
<dbReference type="InterPro" id="IPR036291">
    <property type="entry name" value="NAD(P)-bd_dom_sf"/>
</dbReference>
<comment type="similarity">
    <text evidence="2 6">Belongs to the zinc-containing alcohol dehydrogenase family.</text>
</comment>
<dbReference type="InterPro" id="IPR013154">
    <property type="entry name" value="ADH-like_N"/>
</dbReference>
<evidence type="ECO:0000313" key="9">
    <source>
        <dbReference type="EMBL" id="CAK7226015.1"/>
    </source>
</evidence>
<gene>
    <name evidence="9" type="ORF">SCUCBS95973_006060</name>
</gene>
<dbReference type="InterPro" id="IPR013149">
    <property type="entry name" value="ADH-like_C"/>
</dbReference>
<dbReference type="Gene3D" id="3.40.50.720">
    <property type="entry name" value="NAD(P)-binding Rossmann-like Domain"/>
    <property type="match status" value="1"/>
</dbReference>
<evidence type="ECO:0000256" key="6">
    <source>
        <dbReference type="RuleBase" id="RU361277"/>
    </source>
</evidence>
<protein>
    <submittedName>
        <fullName evidence="9">Secondary metabolism biosynthetic enzyme</fullName>
    </submittedName>
</protein>
<comment type="caution">
    <text evidence="9">The sequence shown here is derived from an EMBL/GenBank/DDBJ whole genome shotgun (WGS) entry which is preliminary data.</text>
</comment>
<dbReference type="EMBL" id="CAWUHB010000034">
    <property type="protein sequence ID" value="CAK7226015.1"/>
    <property type="molecule type" value="Genomic_DNA"/>
</dbReference>
<dbReference type="Gene3D" id="3.90.180.10">
    <property type="entry name" value="Medium-chain alcohol dehydrogenases, catalytic domain"/>
    <property type="match status" value="1"/>
</dbReference>
<evidence type="ECO:0000256" key="4">
    <source>
        <dbReference type="ARBA" id="ARBA00022833"/>
    </source>
</evidence>
<dbReference type="PROSITE" id="PS00059">
    <property type="entry name" value="ADH_ZINC"/>
    <property type="match status" value="1"/>
</dbReference>
<keyword evidence="10" id="KW-1185">Reference proteome</keyword>
<dbReference type="InterPro" id="IPR002328">
    <property type="entry name" value="ADH_Zn_CS"/>
</dbReference>
<evidence type="ECO:0000256" key="5">
    <source>
        <dbReference type="ARBA" id="ARBA00023002"/>
    </source>
</evidence>
<dbReference type="PANTHER" id="PTHR42940:SF8">
    <property type="entry name" value="VACUOLAR PROTEIN SORTING-ASSOCIATED PROTEIN 11"/>
    <property type="match status" value="1"/>
</dbReference>
<evidence type="ECO:0000259" key="8">
    <source>
        <dbReference type="Pfam" id="PF08240"/>
    </source>
</evidence>
<evidence type="ECO:0000256" key="2">
    <source>
        <dbReference type="ARBA" id="ARBA00008072"/>
    </source>
</evidence>
<keyword evidence="3 6" id="KW-0479">Metal-binding</keyword>